<dbReference type="Gene3D" id="1.10.510.10">
    <property type="entry name" value="Transferase(Phosphotransferase) domain 1"/>
    <property type="match status" value="1"/>
</dbReference>
<sequence length="1495" mass="163857">MSDATPNEPSETFQETSVDPNSIEGVFLTALAKSTPEECEAFLKEACGDNAERRQRIDALLRAYNDAGSFLETPPQGVPTSLDPLSFDFLEPTEDPGLLGTLGPYEIYEVIGRGGMGIVFRARDPKLNRVVAVKVLAPELAANPNAKRRFVREAQAAAAVSHPHVVTIHAVDEDEKIPYLVMECVVGQSLQQKLDKVGSLRLTEVLRISKQVAEGLAAAHKQGLIHRDIKPANILLENGVERVKITDFGLARAVDDVSVTRTGEVAGSPQFMSPEQAMGQRVDQRSDLFSLGCVMYAMCAGRSPFRATSVAAAIRRVCDDNPRPIEEINAEVPEWMIAIIEKLLDKDPGQRFQTAEEVVEVLEDHLAGVQGSNPVQQRTYRAKRVSTPSAQPPVNHSSNPRVVVGSILSVMGAILCLGGILLTAVNLSNEVQIAGAGFSPLWAIFVGAALAFAGQLLKQKRLTSGSWLILLLLLLGPAGFAIWLIKKNDFEEADRKASEEDPIATTQEFTQQVPDGLPLLDRLSSSLMRLALLGPVFLLIGFCIWAMMPKMIEGELVQFIIMGIGPALFGAAIIGWFGSHLKNDEWGWEAYYKGVCAGFLAILLPPVWLVGIPIGFASLWILNQQEVIQSFREKGKGEAVRVVVPSFLLDIGTVIGALVSSSLLILIAVNADGLFSSVNFIEGMLSFLGLSLLLLPFRGELFRGRFLRDLSLCLGVTLLAGLGFAVVREGGIGVPEMIVVGTIVSILLLLPVLIVWKFLIAPAQQRSETPTIPLARPIAQKQPKWSLGRRLLIGGLVGIFILGVQYAAPQLQQAFSPLGSLVVEHSGSVKPEAILIDGKQVRSAKQSGDITLFKGLKPGLHRIQITLNGDRDEFEKINNYEINIRPGVTHRIPLRRLVKMNAGMELGPASGEYGGLILEIQDPKLKVLLVRFDSNDTGFRGNLLSQGEHQVSVGKYQIVLLDGLAGWFLNLKDEQSNQSFKQVYEVVNKIYGEGYGGTSGYGGAGVIGNRSSVMKSAGYRPGLYDSRSGTWSIIQYSIGSVEIKPGQFESVVAKRDLKAIARQHDDFVDGKFYWFLWNGDKYSFSAPQARVIQELLEAYANGNSAVMESDVLKKLNADREEPVTSLEEVFNDGKHPGWKQLVDWTREGNDASLKLTKLINSSVKNSYGSGSGMGGFGGPSTAPTKPKETGAVILTTTDQGLTVNVSQDEFGSFQNLSKQTTSLPVGTYSVMVFDKMFGWGSTKTKGPVTPPSYYDGQLDVTKGEFTDLEVRRDWKKLAAQEPVMMEGFYPFVWNGKDFVLSKQQSGIVQQLFKAFANGKIAVDAEDLVETEDAGEEIKRIFNNGNHPAWGDLVKVLEDEKLQLNFAFSHSHPAYQIPDGMHQIVFRINQKFGIYEDYPIGRQVNVLVSLEKGGEKLPLIQEAAVYVRTDHVSFEENEFMTSLSILVTQEQADAYKLAKQHAEIEYDWGEVLSEFPQPTLNEKTYKELKAKAESME</sequence>
<evidence type="ECO:0000256" key="4">
    <source>
        <dbReference type="ARBA" id="ARBA00022741"/>
    </source>
</evidence>
<reference evidence="10 11" key="1">
    <citation type="submission" date="2019-02" db="EMBL/GenBank/DDBJ databases">
        <title>Deep-cultivation of Planctomycetes and their phenomic and genomic characterization uncovers novel biology.</title>
        <authorList>
            <person name="Wiegand S."/>
            <person name="Jogler M."/>
            <person name="Boedeker C."/>
            <person name="Pinto D."/>
            <person name="Vollmers J."/>
            <person name="Rivas-Marin E."/>
            <person name="Kohn T."/>
            <person name="Peeters S.H."/>
            <person name="Heuer A."/>
            <person name="Rast P."/>
            <person name="Oberbeckmann S."/>
            <person name="Bunk B."/>
            <person name="Jeske O."/>
            <person name="Meyerdierks A."/>
            <person name="Storesund J.E."/>
            <person name="Kallscheuer N."/>
            <person name="Luecker S."/>
            <person name="Lage O.M."/>
            <person name="Pohl T."/>
            <person name="Merkel B.J."/>
            <person name="Hornburger P."/>
            <person name="Mueller R.-W."/>
            <person name="Bruemmer F."/>
            <person name="Labrenz M."/>
            <person name="Spormann A.M."/>
            <person name="Op den Camp H."/>
            <person name="Overmann J."/>
            <person name="Amann R."/>
            <person name="Jetten M.S.M."/>
            <person name="Mascher T."/>
            <person name="Medema M.H."/>
            <person name="Devos D.P."/>
            <person name="Kaster A.-K."/>
            <person name="Ovreas L."/>
            <person name="Rohde M."/>
            <person name="Galperin M.Y."/>
            <person name="Jogler C."/>
        </authorList>
    </citation>
    <scope>NUCLEOTIDE SEQUENCE [LARGE SCALE GENOMIC DNA]</scope>
    <source>
        <strain evidence="10 11">Mal48</strain>
    </source>
</reference>
<accession>A0A517QGN3</accession>
<evidence type="ECO:0000259" key="9">
    <source>
        <dbReference type="PROSITE" id="PS50011"/>
    </source>
</evidence>
<evidence type="ECO:0000256" key="1">
    <source>
        <dbReference type="ARBA" id="ARBA00012513"/>
    </source>
</evidence>
<keyword evidence="4 7" id="KW-0547">Nucleotide-binding</keyword>
<dbReference type="PROSITE" id="PS00108">
    <property type="entry name" value="PROTEIN_KINASE_ST"/>
    <property type="match status" value="1"/>
</dbReference>
<feature type="transmembrane region" description="Helical" evidence="8">
    <location>
        <begin position="642"/>
        <end position="668"/>
    </location>
</feature>
<dbReference type="InterPro" id="IPR000719">
    <property type="entry name" value="Prot_kinase_dom"/>
</dbReference>
<keyword evidence="3 10" id="KW-0808">Transferase</keyword>
<feature type="transmembrane region" description="Helical" evidence="8">
    <location>
        <begin position="597"/>
        <end position="622"/>
    </location>
</feature>
<dbReference type="InterPro" id="IPR011009">
    <property type="entry name" value="Kinase-like_dom_sf"/>
</dbReference>
<feature type="transmembrane region" description="Helical" evidence="8">
    <location>
        <begin position="402"/>
        <end position="425"/>
    </location>
</feature>
<feature type="domain" description="Protein kinase" evidence="9">
    <location>
        <begin position="105"/>
        <end position="366"/>
    </location>
</feature>
<keyword evidence="8" id="KW-0812">Transmembrane</keyword>
<dbReference type="EMBL" id="CP036267">
    <property type="protein sequence ID" value="QDT30790.1"/>
    <property type="molecule type" value="Genomic_DNA"/>
</dbReference>
<dbReference type="KEGG" id="tpol:Mal48_00170"/>
<organism evidence="10 11">
    <name type="scientific">Thalassoglobus polymorphus</name>
    <dbReference type="NCBI Taxonomy" id="2527994"/>
    <lineage>
        <taxon>Bacteria</taxon>
        <taxon>Pseudomonadati</taxon>
        <taxon>Planctomycetota</taxon>
        <taxon>Planctomycetia</taxon>
        <taxon>Planctomycetales</taxon>
        <taxon>Planctomycetaceae</taxon>
        <taxon>Thalassoglobus</taxon>
    </lineage>
</organism>
<dbReference type="Proteomes" id="UP000315724">
    <property type="component" value="Chromosome"/>
</dbReference>
<evidence type="ECO:0000256" key="7">
    <source>
        <dbReference type="PROSITE-ProRule" id="PRU10141"/>
    </source>
</evidence>
<keyword evidence="8" id="KW-1133">Transmembrane helix</keyword>
<feature type="transmembrane region" description="Helical" evidence="8">
    <location>
        <begin position="791"/>
        <end position="808"/>
    </location>
</feature>
<evidence type="ECO:0000256" key="3">
    <source>
        <dbReference type="ARBA" id="ARBA00022679"/>
    </source>
</evidence>
<keyword evidence="8" id="KW-0472">Membrane</keyword>
<dbReference type="EC" id="2.7.11.1" evidence="1"/>
<evidence type="ECO:0000256" key="5">
    <source>
        <dbReference type="ARBA" id="ARBA00022777"/>
    </source>
</evidence>
<feature type="transmembrane region" description="Helical" evidence="8">
    <location>
        <begin position="431"/>
        <end position="453"/>
    </location>
</feature>
<keyword evidence="11" id="KW-1185">Reference proteome</keyword>
<dbReference type="PROSITE" id="PS00107">
    <property type="entry name" value="PROTEIN_KINASE_ATP"/>
    <property type="match status" value="1"/>
</dbReference>
<keyword evidence="5 10" id="KW-0418">Kinase</keyword>
<dbReference type="GO" id="GO:0005524">
    <property type="term" value="F:ATP binding"/>
    <property type="evidence" value="ECO:0007669"/>
    <property type="project" value="UniProtKB-UniRule"/>
</dbReference>
<feature type="transmembrane region" description="Helical" evidence="8">
    <location>
        <begin position="465"/>
        <end position="485"/>
    </location>
</feature>
<dbReference type="CDD" id="cd14014">
    <property type="entry name" value="STKc_PknB_like"/>
    <property type="match status" value="1"/>
</dbReference>
<proteinExistence type="predicted"/>
<dbReference type="RefSeq" id="WP_145194970.1">
    <property type="nucleotide sequence ID" value="NZ_CP036267.1"/>
</dbReference>
<evidence type="ECO:0000256" key="8">
    <source>
        <dbReference type="SAM" id="Phobius"/>
    </source>
</evidence>
<name>A0A517QGN3_9PLAN</name>
<keyword evidence="2" id="KW-0723">Serine/threonine-protein kinase</keyword>
<dbReference type="Gene3D" id="3.30.200.20">
    <property type="entry name" value="Phosphorylase Kinase, domain 1"/>
    <property type="match status" value="1"/>
</dbReference>
<feature type="transmembrane region" description="Helical" evidence="8">
    <location>
        <begin position="559"/>
        <end position="577"/>
    </location>
</feature>
<dbReference type="InterPro" id="IPR008271">
    <property type="entry name" value="Ser/Thr_kinase_AS"/>
</dbReference>
<dbReference type="PANTHER" id="PTHR43289:SF6">
    <property type="entry name" value="SERINE_THREONINE-PROTEIN KINASE NEKL-3"/>
    <property type="match status" value="1"/>
</dbReference>
<dbReference type="GO" id="GO:0004674">
    <property type="term" value="F:protein serine/threonine kinase activity"/>
    <property type="evidence" value="ECO:0007669"/>
    <property type="project" value="UniProtKB-KW"/>
</dbReference>
<dbReference type="SMART" id="SM00220">
    <property type="entry name" value="S_TKc"/>
    <property type="match status" value="1"/>
</dbReference>
<evidence type="ECO:0000256" key="2">
    <source>
        <dbReference type="ARBA" id="ARBA00022527"/>
    </source>
</evidence>
<dbReference type="InterPro" id="IPR017441">
    <property type="entry name" value="Protein_kinase_ATP_BS"/>
</dbReference>
<gene>
    <name evidence="10" type="primary">pknB_1</name>
    <name evidence="10" type="ORF">Mal48_00170</name>
</gene>
<dbReference type="PANTHER" id="PTHR43289">
    <property type="entry name" value="MITOGEN-ACTIVATED PROTEIN KINASE KINASE KINASE 20-RELATED"/>
    <property type="match status" value="1"/>
</dbReference>
<evidence type="ECO:0000256" key="6">
    <source>
        <dbReference type="ARBA" id="ARBA00022840"/>
    </source>
</evidence>
<dbReference type="FunFam" id="1.10.510.10:FF:000021">
    <property type="entry name" value="Serine/threonine protein kinase"/>
    <property type="match status" value="1"/>
</dbReference>
<feature type="transmembrane region" description="Helical" evidence="8">
    <location>
        <begin position="674"/>
        <end position="695"/>
    </location>
</feature>
<feature type="transmembrane region" description="Helical" evidence="8">
    <location>
        <begin position="738"/>
        <end position="759"/>
    </location>
</feature>
<evidence type="ECO:0000313" key="10">
    <source>
        <dbReference type="EMBL" id="QDT30790.1"/>
    </source>
</evidence>
<keyword evidence="6 7" id="KW-0067">ATP-binding</keyword>
<protein>
    <recommendedName>
        <fullName evidence="1">non-specific serine/threonine protein kinase</fullName>
        <ecNumber evidence="1">2.7.11.1</ecNumber>
    </recommendedName>
</protein>
<dbReference type="OrthoDB" id="248210at2"/>
<dbReference type="Pfam" id="PF00069">
    <property type="entry name" value="Pkinase"/>
    <property type="match status" value="1"/>
</dbReference>
<feature type="binding site" evidence="7">
    <location>
        <position position="134"/>
    </location>
    <ligand>
        <name>ATP</name>
        <dbReference type="ChEBI" id="CHEBI:30616"/>
    </ligand>
</feature>
<feature type="transmembrane region" description="Helical" evidence="8">
    <location>
        <begin position="707"/>
        <end position="726"/>
    </location>
</feature>
<evidence type="ECO:0000313" key="11">
    <source>
        <dbReference type="Proteomes" id="UP000315724"/>
    </source>
</evidence>
<feature type="transmembrane region" description="Helical" evidence="8">
    <location>
        <begin position="527"/>
        <end position="547"/>
    </location>
</feature>
<dbReference type="SUPFAM" id="SSF56112">
    <property type="entry name" value="Protein kinase-like (PK-like)"/>
    <property type="match status" value="1"/>
</dbReference>
<dbReference type="PROSITE" id="PS50011">
    <property type="entry name" value="PROTEIN_KINASE_DOM"/>
    <property type="match status" value="1"/>
</dbReference>